<dbReference type="InterPro" id="IPR029052">
    <property type="entry name" value="Metallo-depent_PP-like"/>
</dbReference>
<evidence type="ECO:0000313" key="4">
    <source>
        <dbReference type="Proteomes" id="UP000435177"/>
    </source>
</evidence>
<keyword evidence="4" id="KW-1185">Reference proteome</keyword>
<accession>A0ABW9T2C9</accession>
<gene>
    <name evidence="3" type="ORF">GNP94_15715</name>
</gene>
<comment type="similarity">
    <text evidence="1">Belongs to the metallophosphoesterase superfamily. YfcE family.</text>
</comment>
<feature type="domain" description="Calcineurin-like phosphoesterase" evidence="2">
    <location>
        <begin position="3"/>
        <end position="189"/>
    </location>
</feature>
<organism evidence="3 4">
    <name type="scientific">Paenibacillus campinasensis</name>
    <dbReference type="NCBI Taxonomy" id="66347"/>
    <lineage>
        <taxon>Bacteria</taxon>
        <taxon>Bacillati</taxon>
        <taxon>Bacillota</taxon>
        <taxon>Bacilli</taxon>
        <taxon>Bacillales</taxon>
        <taxon>Paenibacillaceae</taxon>
        <taxon>Paenibacillus</taxon>
    </lineage>
</organism>
<dbReference type="InterPro" id="IPR050126">
    <property type="entry name" value="Ap4A_hydrolase"/>
</dbReference>
<dbReference type="Pfam" id="PF12850">
    <property type="entry name" value="Metallophos_2"/>
    <property type="match status" value="1"/>
</dbReference>
<name>A0ABW9T2C9_9BACL</name>
<evidence type="ECO:0000313" key="3">
    <source>
        <dbReference type="EMBL" id="MUG67434.1"/>
    </source>
</evidence>
<dbReference type="PANTHER" id="PTHR42850:SF2">
    <property type="entry name" value="BLL5683 PROTEIN"/>
    <property type="match status" value="1"/>
</dbReference>
<dbReference type="Proteomes" id="UP000435177">
    <property type="component" value="Unassembled WGS sequence"/>
</dbReference>
<reference evidence="3 4" key="1">
    <citation type="submission" date="2019-11" db="EMBL/GenBank/DDBJ databases">
        <title>Draft genome sequences of five Paenibacillus species of dairy origin.</title>
        <authorList>
            <person name="Olajide A.M."/>
            <person name="Chen S."/>
            <person name="Lapointe G."/>
        </authorList>
    </citation>
    <scope>NUCLEOTIDE SEQUENCE [LARGE SCALE GENOMIC DNA]</scope>
    <source>
        <strain evidence="3 4">3CS1</strain>
    </source>
</reference>
<dbReference type="InterPro" id="IPR024654">
    <property type="entry name" value="Calcineurin-like_PHP_lpxH"/>
</dbReference>
<protein>
    <submittedName>
        <fullName evidence="3">Metallophosphoesterase</fullName>
    </submittedName>
</protein>
<dbReference type="PANTHER" id="PTHR42850">
    <property type="entry name" value="METALLOPHOSPHOESTERASE"/>
    <property type="match status" value="1"/>
</dbReference>
<proteinExistence type="inferred from homology"/>
<dbReference type="InterPro" id="IPR011152">
    <property type="entry name" value="Pesterase_MJ0912"/>
</dbReference>
<dbReference type="PIRSF" id="PIRSF000883">
    <property type="entry name" value="Pesterase_MJ0912"/>
    <property type="match status" value="1"/>
</dbReference>
<dbReference type="EMBL" id="WOAA01000014">
    <property type="protein sequence ID" value="MUG67434.1"/>
    <property type="molecule type" value="Genomic_DNA"/>
</dbReference>
<dbReference type="SUPFAM" id="SSF56300">
    <property type="entry name" value="Metallo-dependent phosphatases"/>
    <property type="match status" value="1"/>
</dbReference>
<evidence type="ECO:0000259" key="2">
    <source>
        <dbReference type="Pfam" id="PF12850"/>
    </source>
</evidence>
<dbReference type="CDD" id="cd00838">
    <property type="entry name" value="MPP_superfamily"/>
    <property type="match status" value="1"/>
</dbReference>
<dbReference type="Gene3D" id="3.60.21.10">
    <property type="match status" value="1"/>
</dbReference>
<sequence>MDRIAIISDIHGNIPALSAVLDDIRSRGVDVIYCLGDLIGKGPDGDIAVDMIQANCERIVRGNWDDFILSKTEEEALRWHQRKLGQKRLDTLAKLPFCIEFYMSGKWVRLFHASPRSVYERVQPWDELEKRLSLFEGSACCLSDREADVAGYGDVHNAFLQHLDGKTLFNTGSVGNPLDMPQASYVILEGRYDSRTSAALSMQWVRVPYDIERAVQDAVSSGMPFLDNYIEELRTGRYRSRS</sequence>
<dbReference type="RefSeq" id="WP_155618446.1">
    <property type="nucleotide sequence ID" value="NZ_WOAA01000014.1"/>
</dbReference>
<comment type="caution">
    <text evidence="3">The sequence shown here is derived from an EMBL/GenBank/DDBJ whole genome shotgun (WGS) entry which is preliminary data.</text>
</comment>
<evidence type="ECO:0000256" key="1">
    <source>
        <dbReference type="ARBA" id="ARBA00008950"/>
    </source>
</evidence>